<dbReference type="EMBL" id="CAUYUJ010014651">
    <property type="protein sequence ID" value="CAK0844273.1"/>
    <property type="molecule type" value="Genomic_DNA"/>
</dbReference>
<proteinExistence type="predicted"/>
<protein>
    <recommendedName>
        <fullName evidence="3">Secreted protein</fullName>
    </recommendedName>
</protein>
<evidence type="ECO:0000313" key="1">
    <source>
        <dbReference type="EMBL" id="CAK0844273.1"/>
    </source>
</evidence>
<evidence type="ECO:0000313" key="2">
    <source>
        <dbReference type="Proteomes" id="UP001189429"/>
    </source>
</evidence>
<keyword evidence="2" id="KW-1185">Reference proteome</keyword>
<comment type="caution">
    <text evidence="1">The sequence shown here is derived from an EMBL/GenBank/DDBJ whole genome shotgun (WGS) entry which is preliminary data.</text>
</comment>
<gene>
    <name evidence="1" type="ORF">PCOR1329_LOCUS38413</name>
</gene>
<organism evidence="1 2">
    <name type="scientific">Prorocentrum cordatum</name>
    <dbReference type="NCBI Taxonomy" id="2364126"/>
    <lineage>
        <taxon>Eukaryota</taxon>
        <taxon>Sar</taxon>
        <taxon>Alveolata</taxon>
        <taxon>Dinophyceae</taxon>
        <taxon>Prorocentrales</taxon>
        <taxon>Prorocentraceae</taxon>
        <taxon>Prorocentrum</taxon>
    </lineage>
</organism>
<dbReference type="Proteomes" id="UP001189429">
    <property type="component" value="Unassembled WGS sequence"/>
</dbReference>
<reference evidence="1" key="1">
    <citation type="submission" date="2023-10" db="EMBL/GenBank/DDBJ databases">
        <authorList>
            <person name="Chen Y."/>
            <person name="Shah S."/>
            <person name="Dougan E. K."/>
            <person name="Thang M."/>
            <person name="Chan C."/>
        </authorList>
    </citation>
    <scope>NUCLEOTIDE SEQUENCE [LARGE SCALE GENOMIC DNA]</scope>
</reference>
<sequence length="105" mass="12285">MTLYMLMATLMLLHAWNWVLTAQLFRLLPLMDIWLLHPPLVMLSESQAFRLRLKLGLRPFGTSATTPFRACLKLSFPVFVSLWKKLSEARAKLSQRPYAPILNRW</sequence>
<evidence type="ECO:0008006" key="3">
    <source>
        <dbReference type="Google" id="ProtNLM"/>
    </source>
</evidence>
<accession>A0ABN9TER1</accession>
<name>A0ABN9TER1_9DINO</name>